<proteinExistence type="predicted"/>
<gene>
    <name evidence="2" type="ORF">GCM10009801_38710</name>
</gene>
<dbReference type="EMBL" id="BAAAPE010000009">
    <property type="protein sequence ID" value="GAA2080440.1"/>
    <property type="molecule type" value="Genomic_DNA"/>
</dbReference>
<feature type="compositionally biased region" description="Basic and acidic residues" evidence="1">
    <location>
        <begin position="1"/>
        <end position="12"/>
    </location>
</feature>
<evidence type="ECO:0000313" key="2">
    <source>
        <dbReference type="EMBL" id="GAA2080440.1"/>
    </source>
</evidence>
<protein>
    <submittedName>
        <fullName evidence="2">Uncharacterized protein</fullName>
    </submittedName>
</protein>
<evidence type="ECO:0000313" key="3">
    <source>
        <dbReference type="Proteomes" id="UP001500016"/>
    </source>
</evidence>
<name>A0ABN2W244_9ACTN</name>
<feature type="compositionally biased region" description="Basic and acidic residues" evidence="1">
    <location>
        <begin position="25"/>
        <end position="49"/>
    </location>
</feature>
<reference evidence="2 3" key="1">
    <citation type="journal article" date="2019" name="Int. J. Syst. Evol. Microbiol.">
        <title>The Global Catalogue of Microorganisms (GCM) 10K type strain sequencing project: providing services to taxonomists for standard genome sequencing and annotation.</title>
        <authorList>
            <consortium name="The Broad Institute Genomics Platform"/>
            <consortium name="The Broad Institute Genome Sequencing Center for Infectious Disease"/>
            <person name="Wu L."/>
            <person name="Ma J."/>
        </authorList>
    </citation>
    <scope>NUCLEOTIDE SEQUENCE [LARGE SCALE GENOMIC DNA]</scope>
    <source>
        <strain evidence="2 3">JCM 15478</strain>
    </source>
</reference>
<evidence type="ECO:0000256" key="1">
    <source>
        <dbReference type="SAM" id="MobiDB-lite"/>
    </source>
</evidence>
<dbReference type="Proteomes" id="UP001500016">
    <property type="component" value="Unassembled WGS sequence"/>
</dbReference>
<feature type="region of interest" description="Disordered" evidence="1">
    <location>
        <begin position="1"/>
        <end position="53"/>
    </location>
</feature>
<organism evidence="2 3">
    <name type="scientific">Streptomyces albiaxialis</name>
    <dbReference type="NCBI Taxonomy" id="329523"/>
    <lineage>
        <taxon>Bacteria</taxon>
        <taxon>Bacillati</taxon>
        <taxon>Actinomycetota</taxon>
        <taxon>Actinomycetes</taxon>
        <taxon>Kitasatosporales</taxon>
        <taxon>Streptomycetaceae</taxon>
        <taxon>Streptomyces</taxon>
    </lineage>
</organism>
<comment type="caution">
    <text evidence="2">The sequence shown here is derived from an EMBL/GenBank/DDBJ whole genome shotgun (WGS) entry which is preliminary data.</text>
</comment>
<keyword evidence="3" id="KW-1185">Reference proteome</keyword>
<accession>A0ABN2W244</accession>
<sequence>MKGESDRKERAGVRHWGRGKRKRRRTEERSNVRTRRKASETAREKEAVRQGRTAVARQQRLLAADYWSGDSGSATGRPVASVGSLRGWTWA</sequence>
<feature type="compositionally biased region" description="Basic residues" evidence="1">
    <location>
        <begin position="13"/>
        <end position="24"/>
    </location>
</feature>